<organism evidence="1 2">
    <name type="scientific">Puniceibacterium sediminis</name>
    <dbReference type="NCBI Taxonomy" id="1608407"/>
    <lineage>
        <taxon>Bacteria</taxon>
        <taxon>Pseudomonadati</taxon>
        <taxon>Pseudomonadota</taxon>
        <taxon>Alphaproteobacteria</taxon>
        <taxon>Rhodobacterales</taxon>
        <taxon>Paracoccaceae</taxon>
        <taxon>Puniceibacterium</taxon>
    </lineage>
</organism>
<name>A0A238W919_9RHOB</name>
<dbReference type="Proteomes" id="UP000198417">
    <property type="component" value="Unassembled WGS sequence"/>
</dbReference>
<dbReference type="EMBL" id="FZNN01000004">
    <property type="protein sequence ID" value="SNR42891.1"/>
    <property type="molecule type" value="Genomic_DNA"/>
</dbReference>
<proteinExistence type="predicted"/>
<accession>A0A238W919</accession>
<evidence type="ECO:0000313" key="2">
    <source>
        <dbReference type="Proteomes" id="UP000198417"/>
    </source>
</evidence>
<dbReference type="AlphaFoldDB" id="A0A238W919"/>
<protein>
    <submittedName>
        <fullName evidence="1">Uncharacterized protein</fullName>
    </submittedName>
</protein>
<keyword evidence="2" id="KW-1185">Reference proteome</keyword>
<sequence length="57" mass="6252">MRSLSTGLYSNAPQYQSGRIHMILFSMKSPGILRTMSHATWTSRHGVCGLALADRSA</sequence>
<reference evidence="1 2" key="1">
    <citation type="submission" date="2017-06" db="EMBL/GenBank/DDBJ databases">
        <authorList>
            <person name="Kim H.J."/>
            <person name="Triplett B.A."/>
        </authorList>
    </citation>
    <scope>NUCLEOTIDE SEQUENCE [LARGE SCALE GENOMIC DNA]</scope>
    <source>
        <strain evidence="1 2">DSM 29052</strain>
    </source>
</reference>
<gene>
    <name evidence="1" type="ORF">SAMN06265370_104264</name>
</gene>
<evidence type="ECO:0000313" key="1">
    <source>
        <dbReference type="EMBL" id="SNR42891.1"/>
    </source>
</evidence>